<accession>A0ACD1ABJ0</accession>
<dbReference type="Proteomes" id="UP000594014">
    <property type="component" value="Chromosome"/>
</dbReference>
<gene>
    <name evidence="1" type="ORF">FRZ06_10020</name>
</gene>
<protein>
    <submittedName>
        <fullName evidence="1">Baseplate J/gp47 family protein</fullName>
    </submittedName>
</protein>
<keyword evidence="2" id="KW-1185">Reference proteome</keyword>
<reference evidence="1" key="1">
    <citation type="submission" date="2019-08" db="EMBL/GenBank/DDBJ databases">
        <title>Genome sequence of Clostridiales bacterium MT110.</title>
        <authorList>
            <person name="Cao J."/>
        </authorList>
    </citation>
    <scope>NUCLEOTIDE SEQUENCE</scope>
    <source>
        <strain evidence="1">MT110</strain>
    </source>
</reference>
<evidence type="ECO:0000313" key="1">
    <source>
        <dbReference type="EMBL" id="QOX63663.1"/>
    </source>
</evidence>
<sequence length="345" mass="37403">MFEAMTYDKILSEMLGSVTSDVDKREGSIVYDALAPCAYKLAEIYSNLSNYTDLFYLDTTVNDYLDKKAADYGKTRKGATYAVRKVETTAAVDLGTRWGLEDTTYKIVEFLSENVYRGICEQSGEIGNQYRGTLENISNVSGVTAVLSDIITSGTETESDEDFRSRLKSYIINPSQNGNAAQYLEWASDYDGIGAAKVFPLWNGGNTVKIAITNRERRPAEPSLVVSFQEYLDPKSEGLGNGVAPIGSKVTVTGGTQKNILVAANVTLNEGYSEASGTLDAITKYLASVTFSKNSVSYMRIGSVILDCESIAELNNLTINSGTSDIALNQDEIPVLTALNLTVVG</sequence>
<evidence type="ECO:0000313" key="2">
    <source>
        <dbReference type="Proteomes" id="UP000594014"/>
    </source>
</evidence>
<name>A0ACD1ABJ0_9FIRM</name>
<proteinExistence type="predicted"/>
<organism evidence="1 2">
    <name type="scientific">Anoxybacterium hadale</name>
    <dbReference type="NCBI Taxonomy" id="3408580"/>
    <lineage>
        <taxon>Bacteria</taxon>
        <taxon>Bacillati</taxon>
        <taxon>Bacillota</taxon>
        <taxon>Clostridia</taxon>
        <taxon>Peptostreptococcales</taxon>
        <taxon>Anaerovoracaceae</taxon>
        <taxon>Anoxybacterium</taxon>
    </lineage>
</organism>
<dbReference type="EMBL" id="CP042469">
    <property type="protein sequence ID" value="QOX63663.1"/>
    <property type="molecule type" value="Genomic_DNA"/>
</dbReference>